<dbReference type="Proteomes" id="UP000765509">
    <property type="component" value="Unassembled WGS sequence"/>
</dbReference>
<organism evidence="2 3">
    <name type="scientific">Austropuccinia psidii MF-1</name>
    <dbReference type="NCBI Taxonomy" id="1389203"/>
    <lineage>
        <taxon>Eukaryota</taxon>
        <taxon>Fungi</taxon>
        <taxon>Dikarya</taxon>
        <taxon>Basidiomycota</taxon>
        <taxon>Pucciniomycotina</taxon>
        <taxon>Pucciniomycetes</taxon>
        <taxon>Pucciniales</taxon>
        <taxon>Sphaerophragmiaceae</taxon>
        <taxon>Austropuccinia</taxon>
    </lineage>
</organism>
<feature type="compositionally biased region" description="Basic and acidic residues" evidence="1">
    <location>
        <begin position="94"/>
        <end position="117"/>
    </location>
</feature>
<protein>
    <submittedName>
        <fullName evidence="2">Uncharacterized protein</fullName>
    </submittedName>
</protein>
<sequence length="128" mass="15297">MSFENDQYSVENNPYEWCLRQSKRLEAIDPQMKIQIWNEKLLTKIPRELEHTIKCRCNQSCTLDEIANPLQDVRKRTNIGKYYPYKSSGFKEKQPFRVEVKDKPKEKSGRSDKEEKLSSQLWVNRPLC</sequence>
<proteinExistence type="predicted"/>
<comment type="caution">
    <text evidence="2">The sequence shown here is derived from an EMBL/GenBank/DDBJ whole genome shotgun (WGS) entry which is preliminary data.</text>
</comment>
<dbReference type="AlphaFoldDB" id="A0A9Q3K957"/>
<reference evidence="2" key="1">
    <citation type="submission" date="2021-03" db="EMBL/GenBank/DDBJ databases">
        <title>Draft genome sequence of rust myrtle Austropuccinia psidii MF-1, a brazilian biotype.</title>
        <authorList>
            <person name="Quecine M.C."/>
            <person name="Pachon D.M.R."/>
            <person name="Bonatelli M.L."/>
            <person name="Correr F.H."/>
            <person name="Franceschini L.M."/>
            <person name="Leite T.F."/>
            <person name="Margarido G.R.A."/>
            <person name="Almeida C.A."/>
            <person name="Ferrarezi J.A."/>
            <person name="Labate C.A."/>
        </authorList>
    </citation>
    <scope>NUCLEOTIDE SEQUENCE</scope>
    <source>
        <strain evidence="2">MF-1</strain>
    </source>
</reference>
<feature type="region of interest" description="Disordered" evidence="1">
    <location>
        <begin position="94"/>
        <end position="128"/>
    </location>
</feature>
<name>A0A9Q3K957_9BASI</name>
<evidence type="ECO:0000256" key="1">
    <source>
        <dbReference type="SAM" id="MobiDB-lite"/>
    </source>
</evidence>
<gene>
    <name evidence="2" type="ORF">O181_116001</name>
</gene>
<keyword evidence="3" id="KW-1185">Reference proteome</keyword>
<accession>A0A9Q3K957</accession>
<evidence type="ECO:0000313" key="3">
    <source>
        <dbReference type="Proteomes" id="UP000765509"/>
    </source>
</evidence>
<evidence type="ECO:0000313" key="2">
    <source>
        <dbReference type="EMBL" id="MBW0576286.1"/>
    </source>
</evidence>
<dbReference type="EMBL" id="AVOT02098047">
    <property type="protein sequence ID" value="MBW0576286.1"/>
    <property type="molecule type" value="Genomic_DNA"/>
</dbReference>